<dbReference type="RefSeq" id="WP_110067812.1">
    <property type="nucleotide sequence ID" value="NZ_QGTW01000026.1"/>
</dbReference>
<name>A0A2V2ZEZ3_9BACI</name>
<keyword evidence="1" id="KW-0812">Transmembrane</keyword>
<evidence type="ECO:0000256" key="1">
    <source>
        <dbReference type="SAM" id="Phobius"/>
    </source>
</evidence>
<feature type="transmembrane region" description="Helical" evidence="1">
    <location>
        <begin position="142"/>
        <end position="159"/>
    </location>
</feature>
<feature type="transmembrane region" description="Helical" evidence="1">
    <location>
        <begin position="35"/>
        <end position="58"/>
    </location>
</feature>
<dbReference type="AlphaFoldDB" id="A0A2V2ZEZ3"/>
<feature type="transmembrane region" description="Helical" evidence="1">
    <location>
        <begin position="5"/>
        <end position="23"/>
    </location>
</feature>
<comment type="caution">
    <text evidence="2">The sequence shown here is derived from an EMBL/GenBank/DDBJ whole genome shotgun (WGS) entry which is preliminary data.</text>
</comment>
<feature type="transmembrane region" description="Helical" evidence="1">
    <location>
        <begin position="79"/>
        <end position="103"/>
    </location>
</feature>
<reference evidence="2 3" key="1">
    <citation type="submission" date="2018-05" db="EMBL/GenBank/DDBJ databases">
        <title>Freshwater and sediment microbial communities from various areas in North America, analyzing microbe dynamics in response to fracking.</title>
        <authorList>
            <person name="Lamendella R."/>
        </authorList>
    </citation>
    <scope>NUCLEOTIDE SEQUENCE [LARGE SCALE GENOMIC DNA]</scope>
    <source>
        <strain evidence="2 3">15_TX</strain>
    </source>
</reference>
<evidence type="ECO:0000313" key="3">
    <source>
        <dbReference type="Proteomes" id="UP000247150"/>
    </source>
</evidence>
<proteinExistence type="predicted"/>
<sequence>MIARWLSINILTVLLILLWSWYHGYGSNEILVGKVLAQAAFILYLINLNMYFIFLLIRKSKLRKVKITLAKISKRMMKYHVAIAVTASLLIIVHAVIMITALFEDLWKAKTASGMITLIVLAVLLFSGLLRRRRSTGMRRKFHYMMAFVFFGFVFLHVFV</sequence>
<gene>
    <name evidence="2" type="ORF">DFO73_12630</name>
</gene>
<accession>A0A2V2ZEZ3</accession>
<keyword evidence="1" id="KW-1133">Transmembrane helix</keyword>
<keyword evidence="1" id="KW-0472">Membrane</keyword>
<protein>
    <submittedName>
        <fullName evidence="2">Uncharacterized protein (TIGR03382 family)</fullName>
    </submittedName>
</protein>
<organism evidence="2 3">
    <name type="scientific">Cytobacillus oceanisediminis</name>
    <dbReference type="NCBI Taxonomy" id="665099"/>
    <lineage>
        <taxon>Bacteria</taxon>
        <taxon>Bacillati</taxon>
        <taxon>Bacillota</taxon>
        <taxon>Bacilli</taxon>
        <taxon>Bacillales</taxon>
        <taxon>Bacillaceae</taxon>
        <taxon>Cytobacillus</taxon>
    </lineage>
</organism>
<dbReference type="Proteomes" id="UP000247150">
    <property type="component" value="Unassembled WGS sequence"/>
</dbReference>
<dbReference type="OrthoDB" id="2871924at2"/>
<dbReference type="EMBL" id="QGTW01000026">
    <property type="protein sequence ID" value="PWW17436.1"/>
    <property type="molecule type" value="Genomic_DNA"/>
</dbReference>
<feature type="transmembrane region" description="Helical" evidence="1">
    <location>
        <begin position="109"/>
        <end position="130"/>
    </location>
</feature>
<evidence type="ECO:0000313" key="2">
    <source>
        <dbReference type="EMBL" id="PWW17436.1"/>
    </source>
</evidence>